<protein>
    <recommendedName>
        <fullName evidence="15">Lysosomal dipeptide transporter MFSD1</fullName>
    </recommendedName>
    <alternativeName>
        <fullName evidence="16">Major facilitator superfamily domain-containing protein 1</fullName>
    </alternativeName>
</protein>
<comment type="subcellular location">
    <subcellularLocation>
        <location evidence="1">Membrane</location>
        <topology evidence="1">Multi-pass membrane protein</topology>
    </subcellularLocation>
</comment>
<dbReference type="InterPro" id="IPR011701">
    <property type="entry name" value="MFS"/>
</dbReference>
<dbReference type="SUPFAM" id="SSF103473">
    <property type="entry name" value="MFS general substrate transporter"/>
    <property type="match status" value="1"/>
</dbReference>
<dbReference type="InParanoid" id="W3X1S7"/>
<feature type="transmembrane region" description="Helical" evidence="20">
    <location>
        <begin position="429"/>
        <end position="450"/>
    </location>
</feature>
<evidence type="ECO:0000256" key="14">
    <source>
        <dbReference type="ARBA" id="ARBA00044924"/>
    </source>
</evidence>
<dbReference type="Gene3D" id="1.20.1250.20">
    <property type="entry name" value="MFS general substrate transporter like domains"/>
    <property type="match status" value="1"/>
</dbReference>
<evidence type="ECO:0000256" key="16">
    <source>
        <dbReference type="ARBA" id="ARBA00045018"/>
    </source>
</evidence>
<evidence type="ECO:0000256" key="20">
    <source>
        <dbReference type="SAM" id="Phobius"/>
    </source>
</evidence>
<comment type="catalytic activity">
    <reaction evidence="11">
        <text>L-arginyl-glycine(out) = L-arginyl-glycine(in)</text>
        <dbReference type="Rhea" id="RHEA:79391"/>
        <dbReference type="ChEBI" id="CHEBI:229955"/>
    </reaction>
</comment>
<evidence type="ECO:0000256" key="11">
    <source>
        <dbReference type="ARBA" id="ARBA00044903"/>
    </source>
</evidence>
<comment type="catalytic activity">
    <reaction evidence="3">
        <text>L-histidyl-glycine(out) = L-histidyl-glycine(in)</text>
        <dbReference type="Rhea" id="RHEA:79395"/>
        <dbReference type="ChEBI" id="CHEBI:229957"/>
    </reaction>
</comment>
<evidence type="ECO:0000256" key="19">
    <source>
        <dbReference type="SAM" id="MobiDB-lite"/>
    </source>
</evidence>
<evidence type="ECO:0000256" key="10">
    <source>
        <dbReference type="ARBA" id="ARBA00044900"/>
    </source>
</evidence>
<evidence type="ECO:0000256" key="6">
    <source>
        <dbReference type="ARBA" id="ARBA00044891"/>
    </source>
</evidence>
<reference evidence="22" key="1">
    <citation type="journal article" date="2015" name="BMC Genomics">
        <title>Genomic and transcriptomic analysis of the endophytic fungus Pestalotiopsis fici reveals its lifestyle and high potential for synthesis of natural products.</title>
        <authorList>
            <person name="Wang X."/>
            <person name="Zhang X."/>
            <person name="Liu L."/>
            <person name="Xiang M."/>
            <person name="Wang W."/>
            <person name="Sun X."/>
            <person name="Che Y."/>
            <person name="Guo L."/>
            <person name="Liu G."/>
            <person name="Guo L."/>
            <person name="Wang C."/>
            <person name="Yin W.B."/>
            <person name="Stadler M."/>
            <person name="Zhang X."/>
            <person name="Liu X."/>
        </authorList>
    </citation>
    <scope>NUCLEOTIDE SEQUENCE [LARGE SCALE GENOMIC DNA]</scope>
    <source>
        <strain evidence="22">W106-1 / CGMCC3.15140</strain>
    </source>
</reference>
<organism evidence="21 22">
    <name type="scientific">Pestalotiopsis fici (strain W106-1 / CGMCC3.15140)</name>
    <dbReference type="NCBI Taxonomy" id="1229662"/>
    <lineage>
        <taxon>Eukaryota</taxon>
        <taxon>Fungi</taxon>
        <taxon>Dikarya</taxon>
        <taxon>Ascomycota</taxon>
        <taxon>Pezizomycotina</taxon>
        <taxon>Sordariomycetes</taxon>
        <taxon>Xylariomycetidae</taxon>
        <taxon>Amphisphaeriales</taxon>
        <taxon>Sporocadaceae</taxon>
        <taxon>Pestalotiopsis</taxon>
    </lineage>
</organism>
<dbReference type="OrthoDB" id="424834at2759"/>
<comment type="catalytic activity">
    <reaction evidence="12">
        <text>L-histidyl-L-alpha-amino acid(out) = L-histidyl-L-alpha-amino acid(in)</text>
        <dbReference type="Rhea" id="RHEA:79379"/>
        <dbReference type="ChEBI" id="CHEBI:229964"/>
    </reaction>
</comment>
<evidence type="ECO:0000256" key="7">
    <source>
        <dbReference type="ARBA" id="ARBA00044893"/>
    </source>
</evidence>
<dbReference type="InterPro" id="IPR036259">
    <property type="entry name" value="MFS_trans_sf"/>
</dbReference>
<evidence type="ECO:0000256" key="9">
    <source>
        <dbReference type="ARBA" id="ARBA00044899"/>
    </source>
</evidence>
<comment type="catalytic activity">
    <reaction evidence="13">
        <text>L-alanyl-L-lysine(out) = L-alanyl-L-lysine(in)</text>
        <dbReference type="Rhea" id="RHEA:79415"/>
        <dbReference type="ChEBI" id="CHEBI:192470"/>
    </reaction>
</comment>
<evidence type="ECO:0000256" key="3">
    <source>
        <dbReference type="ARBA" id="ARBA00044878"/>
    </source>
</evidence>
<evidence type="ECO:0000313" key="22">
    <source>
        <dbReference type="Proteomes" id="UP000030651"/>
    </source>
</evidence>
<dbReference type="PANTHER" id="PTHR23512:SF12">
    <property type="entry name" value="TRANSPORTER, PUTATIVE (AFU_ORTHOLOGUE AFUA_4G00260)-RELATED"/>
    <property type="match status" value="1"/>
</dbReference>
<dbReference type="KEGG" id="pfy:PFICI_07617"/>
<comment type="catalytic activity">
    <reaction evidence="10">
        <text>L-lysyl-L-lysine(out) = L-lysyl-L-lysine(in)</text>
        <dbReference type="Rhea" id="RHEA:79403"/>
        <dbReference type="ChEBI" id="CHEBI:229956"/>
    </reaction>
</comment>
<evidence type="ECO:0000256" key="13">
    <source>
        <dbReference type="ARBA" id="ARBA00044919"/>
    </source>
</evidence>
<proteinExistence type="predicted"/>
<feature type="transmembrane region" description="Helical" evidence="20">
    <location>
        <begin position="143"/>
        <end position="165"/>
    </location>
</feature>
<evidence type="ECO:0000256" key="17">
    <source>
        <dbReference type="ARBA" id="ARBA00045709"/>
    </source>
</evidence>
<comment type="catalytic activity">
    <reaction evidence="2">
        <text>L-lysyl-L-alanine(out) = L-lysyl-L-alanine(in)</text>
        <dbReference type="Rhea" id="RHEA:79399"/>
        <dbReference type="ChEBI" id="CHEBI:229954"/>
    </reaction>
</comment>
<dbReference type="PANTHER" id="PTHR23512">
    <property type="entry name" value="MAJOR FACILITATOR SUPERFAMILY DOMAIN-CONTAINING PROTEIN 1"/>
    <property type="match status" value="1"/>
</dbReference>
<keyword evidence="22" id="KW-1185">Reference proteome</keyword>
<evidence type="ECO:0000256" key="2">
    <source>
        <dbReference type="ARBA" id="ARBA00044876"/>
    </source>
</evidence>
<comment type="catalytic activity">
    <reaction evidence="14">
        <text>L-lysyl-glycine(out) = L-lysyl-glycine(in)</text>
        <dbReference type="Rhea" id="RHEA:79407"/>
        <dbReference type="ChEBI" id="CHEBI:191202"/>
    </reaction>
</comment>
<evidence type="ECO:0000256" key="4">
    <source>
        <dbReference type="ARBA" id="ARBA00044881"/>
    </source>
</evidence>
<gene>
    <name evidence="21" type="ORF">PFICI_07617</name>
</gene>
<comment type="catalytic activity">
    <reaction evidence="4">
        <text>L-alpha-aminoacyl-L-arginine(out) = L-alpha-aminoacyl-L-arginine(in)</text>
        <dbReference type="Rhea" id="RHEA:79367"/>
        <dbReference type="ChEBI" id="CHEBI:229968"/>
    </reaction>
</comment>
<comment type="catalytic activity">
    <reaction evidence="7">
        <text>L-alpha-aminoacyl-L-lysine(out) = L-alpha-aminoacyl-L-lysine(in)</text>
        <dbReference type="Rhea" id="RHEA:79383"/>
        <dbReference type="ChEBI" id="CHEBI:229966"/>
    </reaction>
</comment>
<evidence type="ECO:0000256" key="12">
    <source>
        <dbReference type="ARBA" id="ARBA00044912"/>
    </source>
</evidence>
<dbReference type="Pfam" id="PF07690">
    <property type="entry name" value="MFS_1"/>
    <property type="match status" value="1"/>
</dbReference>
<dbReference type="EMBL" id="KI912113">
    <property type="protein sequence ID" value="ETS80088.1"/>
    <property type="molecule type" value="Genomic_DNA"/>
</dbReference>
<feature type="region of interest" description="Disordered" evidence="19">
    <location>
        <begin position="1"/>
        <end position="22"/>
    </location>
</feature>
<feature type="transmembrane region" description="Helical" evidence="20">
    <location>
        <begin position="241"/>
        <end position="265"/>
    </location>
</feature>
<evidence type="ECO:0000256" key="1">
    <source>
        <dbReference type="ARBA" id="ARBA00004141"/>
    </source>
</evidence>
<dbReference type="Proteomes" id="UP000030651">
    <property type="component" value="Unassembled WGS sequence"/>
</dbReference>
<evidence type="ECO:0000256" key="8">
    <source>
        <dbReference type="ARBA" id="ARBA00044898"/>
    </source>
</evidence>
<evidence type="ECO:0000256" key="18">
    <source>
        <dbReference type="ARBA" id="ARBA00046376"/>
    </source>
</evidence>
<dbReference type="RefSeq" id="XP_007834389.1">
    <property type="nucleotide sequence ID" value="XM_007836198.1"/>
</dbReference>
<comment type="catalytic activity">
    <reaction evidence="9">
        <text>L-arginyl-L-alpha-amino acid(out) = L-arginyl-L-alpha-amino acid(in)</text>
        <dbReference type="Rhea" id="RHEA:79371"/>
        <dbReference type="ChEBI" id="CHEBI:84315"/>
    </reaction>
</comment>
<name>W3X1S7_PESFW</name>
<evidence type="ECO:0000256" key="5">
    <source>
        <dbReference type="ARBA" id="ARBA00044884"/>
    </source>
</evidence>
<dbReference type="InterPro" id="IPR052187">
    <property type="entry name" value="MFSD1"/>
</dbReference>
<feature type="transmembrane region" description="Helical" evidence="20">
    <location>
        <begin position="364"/>
        <end position="386"/>
    </location>
</feature>
<evidence type="ECO:0000256" key="15">
    <source>
        <dbReference type="ARBA" id="ARBA00044985"/>
    </source>
</evidence>
<dbReference type="GO" id="GO:0022857">
    <property type="term" value="F:transmembrane transporter activity"/>
    <property type="evidence" value="ECO:0007669"/>
    <property type="project" value="InterPro"/>
</dbReference>
<accession>W3X1S7</accession>
<keyword evidence="20" id="KW-0472">Membrane</keyword>
<comment type="catalytic activity">
    <reaction evidence="6">
        <text>L-lysyl-L-alpha-amino acid(out) = L-lysyl-L-alpha-amino acid(in)</text>
        <dbReference type="Rhea" id="RHEA:79387"/>
        <dbReference type="ChEBI" id="CHEBI:229965"/>
    </reaction>
</comment>
<comment type="subunit">
    <text evidence="18">Homodimer. Interacts with lysosomal protein GLMP (via lumenal domain); the interaction starts while both proteins are still in the endoplasmic reticulum and is required for stabilization of MFSD1 in lysosomes but has no direct effect on its targeting to lysosomes or transporter activity.</text>
</comment>
<comment type="catalytic activity">
    <reaction evidence="8">
        <text>L-aspartyl-L-lysine(out) = L-aspartyl-L-lysine(in)</text>
        <dbReference type="Rhea" id="RHEA:79411"/>
        <dbReference type="ChEBI" id="CHEBI:229953"/>
    </reaction>
</comment>
<dbReference type="AlphaFoldDB" id="W3X1S7"/>
<comment type="function">
    <text evidence="17">Lysosomal dipeptide uniporter that selectively exports lysine, arginine or histidine-containing dipeptides with a net positive charge from the lysosome lumen into the cytosol. Could play a role in a specific type of protein O-glycosylation indirectly regulating macrophages migration and tissue invasion. Also essential for liver homeostasis.</text>
</comment>
<feature type="transmembrane region" description="Helical" evidence="20">
    <location>
        <begin position="197"/>
        <end position="221"/>
    </location>
</feature>
<dbReference type="GO" id="GO:0016020">
    <property type="term" value="C:membrane"/>
    <property type="evidence" value="ECO:0007669"/>
    <property type="project" value="UniProtKB-SubCell"/>
</dbReference>
<keyword evidence="20" id="KW-0812">Transmembrane</keyword>
<comment type="catalytic activity">
    <reaction evidence="5">
        <text>L-alpha-aminoacyl-L-histidine(out) = L-alpha-aminoacyl-L-histidine(in)</text>
        <dbReference type="Rhea" id="RHEA:79375"/>
        <dbReference type="ChEBI" id="CHEBI:229967"/>
    </reaction>
</comment>
<feature type="transmembrane region" description="Helical" evidence="20">
    <location>
        <begin position="45"/>
        <end position="66"/>
    </location>
</feature>
<keyword evidence="20" id="KW-1133">Transmembrane helix</keyword>
<sequence>MATPVNNSAEMAAAAEKSQHDIDDAEFNSPASSAASLNEKPPPPWTWKLVAVILVTLVRFGGSWSSGITGAMKTTLKKQLKINNTQYALLEASEDFMTTVLILASGLLTDRLGGAELMVAKLGAFTGTSTANIIAVNTGDFAWVFWVAVFINFFTNICSAVFFWFNKKSSKKFGHSVDPVTGEKLIKKGKKLDIHKVLEVPWVFWVLMLYSLCYTSTAVVFSGNATELAEQRFDIDSVTAGWYTALVRYAGFFIVPFIGILIDFIANEPRSVVASSLGIFISMALVNWAPTVSGTAAAFGVYAVLTSYNPTVLIDGMRASLWQQSTFGTAYSLKIMMNNSINIVVRIVAGVIQDADNNSYDRVVVLYVAMAALSVVVSCVIIFLAWRSPDLRHLQWTRKQRMDQAVMLANRKERFLGEKATRNALISKVCFCLLMVLLLGGWASYIWGAITGHNS</sequence>
<dbReference type="HOGENOM" id="CLU_024516_1_1_1"/>
<dbReference type="eggNOG" id="KOG4686">
    <property type="taxonomic scope" value="Eukaryota"/>
</dbReference>
<feature type="transmembrane region" description="Helical" evidence="20">
    <location>
        <begin position="335"/>
        <end position="352"/>
    </location>
</feature>
<dbReference type="GeneID" id="19272630"/>
<evidence type="ECO:0000313" key="21">
    <source>
        <dbReference type="EMBL" id="ETS80088.1"/>
    </source>
</evidence>